<proteinExistence type="predicted"/>
<sequence>MVLEHITAFCARGEMVILISEAWEDGMSYLGFVTMTMISNEHVAISIFQELGGTIELYRMWPMEIFTSRGLGDLIISHGEVAKLAIR</sequence>
<dbReference type="Proteomes" id="UP000239469">
    <property type="component" value="Unassembled WGS sequence"/>
</dbReference>
<accession>A0A1S1X6V5</accession>
<reference evidence="1 2" key="1">
    <citation type="submission" date="2017-01" db="EMBL/GenBank/DDBJ databases">
        <title>New insights into the genetic diversity of Chromobacterium isolated from tropical freshwater lake.</title>
        <authorList>
            <person name="Santos A.B."/>
            <person name="Nascimento A.M."/>
            <person name="Da Silva P.C."/>
        </authorList>
    </citation>
    <scope>NUCLEOTIDE SEQUENCE [LARGE SCALE GENOMIC DNA]</scope>
    <source>
        <strain evidence="1 2">56AF</strain>
    </source>
</reference>
<dbReference type="EMBL" id="MTBD01000011">
    <property type="protein sequence ID" value="PRP71468.1"/>
    <property type="molecule type" value="Genomic_DNA"/>
</dbReference>
<evidence type="ECO:0000313" key="1">
    <source>
        <dbReference type="EMBL" id="PRP71468.1"/>
    </source>
</evidence>
<organism evidence="1 2">
    <name type="scientific">Chromobacterium amazonense</name>
    <dbReference type="NCBI Taxonomy" id="1382803"/>
    <lineage>
        <taxon>Bacteria</taxon>
        <taxon>Pseudomonadati</taxon>
        <taxon>Pseudomonadota</taxon>
        <taxon>Betaproteobacteria</taxon>
        <taxon>Neisseriales</taxon>
        <taxon>Chromobacteriaceae</taxon>
        <taxon>Chromobacterium</taxon>
    </lineage>
</organism>
<dbReference type="AlphaFoldDB" id="A0A1S1X6V5"/>
<gene>
    <name evidence="1" type="ORF">BUE93_06600</name>
</gene>
<comment type="caution">
    <text evidence="1">The sequence shown here is derived from an EMBL/GenBank/DDBJ whole genome shotgun (WGS) entry which is preliminary data.</text>
</comment>
<evidence type="ECO:0000313" key="2">
    <source>
        <dbReference type="Proteomes" id="UP000239469"/>
    </source>
</evidence>
<name>A0A1S1X6V5_9NEIS</name>
<protein>
    <submittedName>
        <fullName evidence="1">Uncharacterized protein</fullName>
    </submittedName>
</protein>